<dbReference type="PANTHER" id="PTHR43790:SF3">
    <property type="entry name" value="D-ALLOSE IMPORT ATP-BINDING PROTEIN ALSA-RELATED"/>
    <property type="match status" value="1"/>
</dbReference>
<evidence type="ECO:0000256" key="8">
    <source>
        <dbReference type="ARBA" id="ARBA00023136"/>
    </source>
</evidence>
<dbReference type="AlphaFoldDB" id="A0A1H8VWS8"/>
<evidence type="ECO:0000256" key="5">
    <source>
        <dbReference type="ARBA" id="ARBA00022741"/>
    </source>
</evidence>
<dbReference type="Gene3D" id="3.40.50.300">
    <property type="entry name" value="P-loop containing nucleotide triphosphate hydrolases"/>
    <property type="match status" value="2"/>
</dbReference>
<keyword evidence="1" id="KW-0813">Transport</keyword>
<dbReference type="PROSITE" id="PS50893">
    <property type="entry name" value="ABC_TRANSPORTER_2"/>
    <property type="match status" value="2"/>
</dbReference>
<keyword evidence="2" id="KW-1003">Cell membrane</keyword>
<protein>
    <submittedName>
        <fullName evidence="10">Ribose transport system ATP-binding protein</fullName>
    </submittedName>
</protein>
<accession>A0A1H8VWS8</accession>
<dbReference type="InterPro" id="IPR003593">
    <property type="entry name" value="AAA+_ATPase"/>
</dbReference>
<evidence type="ECO:0000256" key="4">
    <source>
        <dbReference type="ARBA" id="ARBA00022737"/>
    </source>
</evidence>
<keyword evidence="5" id="KW-0547">Nucleotide-binding</keyword>
<evidence type="ECO:0000313" key="11">
    <source>
        <dbReference type="Proteomes" id="UP000198582"/>
    </source>
</evidence>
<keyword evidence="4" id="KW-0677">Repeat</keyword>
<dbReference type="SUPFAM" id="SSF52540">
    <property type="entry name" value="P-loop containing nucleoside triphosphate hydrolases"/>
    <property type="match status" value="2"/>
</dbReference>
<dbReference type="InterPro" id="IPR050107">
    <property type="entry name" value="ABC_carbohydrate_import_ATPase"/>
</dbReference>
<dbReference type="SMART" id="SM00382">
    <property type="entry name" value="AAA"/>
    <property type="match status" value="2"/>
</dbReference>
<dbReference type="Proteomes" id="UP000198582">
    <property type="component" value="Unassembled WGS sequence"/>
</dbReference>
<evidence type="ECO:0000256" key="3">
    <source>
        <dbReference type="ARBA" id="ARBA00022597"/>
    </source>
</evidence>
<name>A0A1H8VWS8_9PSEU</name>
<evidence type="ECO:0000259" key="9">
    <source>
        <dbReference type="PROSITE" id="PS50893"/>
    </source>
</evidence>
<proteinExistence type="predicted"/>
<keyword evidence="6 10" id="KW-0067">ATP-binding</keyword>
<evidence type="ECO:0000256" key="1">
    <source>
        <dbReference type="ARBA" id="ARBA00022448"/>
    </source>
</evidence>
<dbReference type="CDD" id="cd03215">
    <property type="entry name" value="ABC_Carb_Monos_II"/>
    <property type="match status" value="1"/>
</dbReference>
<reference evidence="10 11" key="1">
    <citation type="submission" date="2016-10" db="EMBL/GenBank/DDBJ databases">
        <authorList>
            <person name="de Groot N.N."/>
        </authorList>
    </citation>
    <scope>NUCLEOTIDE SEQUENCE [LARGE SCALE GENOMIC DNA]</scope>
    <source>
        <strain evidence="10 11">DSM 44993</strain>
    </source>
</reference>
<evidence type="ECO:0000313" key="10">
    <source>
        <dbReference type="EMBL" id="SEP19795.1"/>
    </source>
</evidence>
<dbReference type="PROSITE" id="PS00211">
    <property type="entry name" value="ABC_TRANSPORTER_1"/>
    <property type="match status" value="1"/>
</dbReference>
<dbReference type="CDD" id="cd03216">
    <property type="entry name" value="ABC_Carb_Monos_I"/>
    <property type="match status" value="1"/>
</dbReference>
<evidence type="ECO:0000256" key="6">
    <source>
        <dbReference type="ARBA" id="ARBA00022840"/>
    </source>
</evidence>
<dbReference type="EMBL" id="FOEF01000004">
    <property type="protein sequence ID" value="SEP19795.1"/>
    <property type="molecule type" value="Genomic_DNA"/>
</dbReference>
<dbReference type="GO" id="GO:0005524">
    <property type="term" value="F:ATP binding"/>
    <property type="evidence" value="ECO:0007669"/>
    <property type="project" value="UniProtKB-KW"/>
</dbReference>
<dbReference type="STRING" id="394193.SAMN04489732_104352"/>
<gene>
    <name evidence="10" type="ORF">SAMN04489732_104352</name>
</gene>
<keyword evidence="7" id="KW-1278">Translocase</keyword>
<dbReference type="InterPro" id="IPR027417">
    <property type="entry name" value="P-loop_NTPase"/>
</dbReference>
<dbReference type="InterPro" id="IPR003439">
    <property type="entry name" value="ABC_transporter-like_ATP-bd"/>
</dbReference>
<feature type="domain" description="ABC transporter" evidence="9">
    <location>
        <begin position="6"/>
        <end position="240"/>
    </location>
</feature>
<dbReference type="GO" id="GO:0016887">
    <property type="term" value="F:ATP hydrolysis activity"/>
    <property type="evidence" value="ECO:0007669"/>
    <property type="project" value="InterPro"/>
</dbReference>
<evidence type="ECO:0000256" key="7">
    <source>
        <dbReference type="ARBA" id="ARBA00022967"/>
    </source>
</evidence>
<sequence length="496" mass="52051">MVTPLLAAEDVRKVYAGGTQALRGVSLAVGPGTVHGLIGANGAGKSTLIKIVSGVEPATGGTLRWRGEPAAWDSPAGALAAGLATVHQHTPLVGSLSVLDNVFLGTQTRLRWDAGAREAELARLCERVGYTLDARRQVDTLSVGARQMVAILQALTRDPALVLLDEPTAALSPTERAVLFAAIRRLRGQGTAFIYVSHFLDEILELTDQLTVLRDGRVVADRPTAGMSKPDLVTAIVGARLAAVEEPPEPAARQGEPLLEVAGLGSPGRFGPVDLTVRAGEVVGLAGLLGSGRTELLEAIFGTDRSATGVVRVAGRALSGHSPRAGVRAGLALVPEDRARQGLLRDWSLTRNVSLPYLPSLSWRRLLPDRRREEEIADRAVADLGIVTGSTEAPVGSLSGGNAQKVVFAKWLYGPAKVFLLDEPSAGVDVGAKADIIGLIRRLAAAGKAVLIVASEFEELLGACDRVLVLRRGRLTAQRRAADTSLHELTALASGL</sequence>
<keyword evidence="3" id="KW-0762">Sugar transport</keyword>
<dbReference type="OrthoDB" id="3311037at2"/>
<feature type="domain" description="ABC transporter" evidence="9">
    <location>
        <begin position="253"/>
        <end position="496"/>
    </location>
</feature>
<organism evidence="10 11">
    <name type="scientific">Amycolatopsis saalfeldensis</name>
    <dbReference type="NCBI Taxonomy" id="394193"/>
    <lineage>
        <taxon>Bacteria</taxon>
        <taxon>Bacillati</taxon>
        <taxon>Actinomycetota</taxon>
        <taxon>Actinomycetes</taxon>
        <taxon>Pseudonocardiales</taxon>
        <taxon>Pseudonocardiaceae</taxon>
        <taxon>Amycolatopsis</taxon>
    </lineage>
</organism>
<evidence type="ECO:0000256" key="2">
    <source>
        <dbReference type="ARBA" id="ARBA00022475"/>
    </source>
</evidence>
<dbReference type="InterPro" id="IPR017871">
    <property type="entry name" value="ABC_transporter-like_CS"/>
</dbReference>
<keyword evidence="8" id="KW-0472">Membrane</keyword>
<dbReference type="PANTHER" id="PTHR43790">
    <property type="entry name" value="CARBOHYDRATE TRANSPORT ATP-BINDING PROTEIN MG119-RELATED"/>
    <property type="match status" value="1"/>
</dbReference>
<keyword evidence="11" id="KW-1185">Reference proteome</keyword>
<dbReference type="RefSeq" id="WP_091616927.1">
    <property type="nucleotide sequence ID" value="NZ_FOEF01000004.1"/>
</dbReference>
<dbReference type="Pfam" id="PF00005">
    <property type="entry name" value="ABC_tran"/>
    <property type="match status" value="2"/>
</dbReference>